<proteinExistence type="predicted"/>
<reference evidence="1" key="1">
    <citation type="journal article" date="2022" name="bioRxiv">
        <title>Sequencing and chromosome-scale assembly of the giantPleurodeles waltlgenome.</title>
        <authorList>
            <person name="Brown T."/>
            <person name="Elewa A."/>
            <person name="Iarovenko S."/>
            <person name="Subramanian E."/>
            <person name="Araus A.J."/>
            <person name="Petzold A."/>
            <person name="Susuki M."/>
            <person name="Suzuki K.-i.T."/>
            <person name="Hayashi T."/>
            <person name="Toyoda A."/>
            <person name="Oliveira C."/>
            <person name="Osipova E."/>
            <person name="Leigh N.D."/>
            <person name="Simon A."/>
            <person name="Yun M.H."/>
        </authorList>
    </citation>
    <scope>NUCLEOTIDE SEQUENCE</scope>
    <source>
        <strain evidence="1">20211129_DDA</strain>
        <tissue evidence="1">Liver</tissue>
    </source>
</reference>
<gene>
    <name evidence="1" type="ORF">NDU88_006786</name>
</gene>
<comment type="caution">
    <text evidence="1">The sequence shown here is derived from an EMBL/GenBank/DDBJ whole genome shotgun (WGS) entry which is preliminary data.</text>
</comment>
<protein>
    <submittedName>
        <fullName evidence="1">Uncharacterized protein</fullName>
    </submittedName>
</protein>
<evidence type="ECO:0000313" key="2">
    <source>
        <dbReference type="Proteomes" id="UP001066276"/>
    </source>
</evidence>
<dbReference type="Proteomes" id="UP001066276">
    <property type="component" value="Chromosome 4_2"/>
</dbReference>
<sequence length="99" mass="11183">MDSGLKTSSKFTPSLSSDNVIDIFYKRVTSDLYRLEDQYRTGRKNFVHNITGPEQKALHSLTNMINIIIKEADKGGNIVVMNKLDYIGEIDCLLKDTNA</sequence>
<accession>A0AAV7SQX9</accession>
<dbReference type="EMBL" id="JANPWB010000008">
    <property type="protein sequence ID" value="KAJ1166382.1"/>
    <property type="molecule type" value="Genomic_DNA"/>
</dbReference>
<organism evidence="1 2">
    <name type="scientific">Pleurodeles waltl</name>
    <name type="common">Iberian ribbed newt</name>
    <dbReference type="NCBI Taxonomy" id="8319"/>
    <lineage>
        <taxon>Eukaryota</taxon>
        <taxon>Metazoa</taxon>
        <taxon>Chordata</taxon>
        <taxon>Craniata</taxon>
        <taxon>Vertebrata</taxon>
        <taxon>Euteleostomi</taxon>
        <taxon>Amphibia</taxon>
        <taxon>Batrachia</taxon>
        <taxon>Caudata</taxon>
        <taxon>Salamandroidea</taxon>
        <taxon>Salamandridae</taxon>
        <taxon>Pleurodelinae</taxon>
        <taxon>Pleurodeles</taxon>
    </lineage>
</organism>
<evidence type="ECO:0000313" key="1">
    <source>
        <dbReference type="EMBL" id="KAJ1166382.1"/>
    </source>
</evidence>
<keyword evidence="2" id="KW-1185">Reference proteome</keyword>
<name>A0AAV7SQX9_PLEWA</name>
<dbReference type="AlphaFoldDB" id="A0AAV7SQX9"/>